<dbReference type="InterPro" id="IPR043147">
    <property type="entry name" value="Penicillin_amidase_A-knob"/>
</dbReference>
<dbReference type="InterPro" id="IPR014395">
    <property type="entry name" value="Pen/GL7ACA/AHL_acylase"/>
</dbReference>
<keyword evidence="7" id="KW-1185">Reference proteome</keyword>
<dbReference type="Gene3D" id="1.10.439.10">
    <property type="entry name" value="Penicillin Amidohydrolase, domain 1"/>
    <property type="match status" value="1"/>
</dbReference>
<dbReference type="Gene3D" id="1.10.1400.10">
    <property type="match status" value="1"/>
</dbReference>
<dbReference type="Gene3D" id="3.60.20.10">
    <property type="entry name" value="Glutamine Phosphoribosylpyrophosphate, subunit 1, domain 1"/>
    <property type="match status" value="1"/>
</dbReference>
<dbReference type="InterPro" id="IPR043146">
    <property type="entry name" value="Penicillin_amidase_N_B-knob"/>
</dbReference>
<dbReference type="Pfam" id="PF01804">
    <property type="entry name" value="Penicil_amidase"/>
    <property type="match status" value="1"/>
</dbReference>
<comment type="caution">
    <text evidence="6">The sequence shown here is derived from an EMBL/GenBank/DDBJ whole genome shotgun (WGS) entry which is preliminary data.</text>
</comment>
<organism evidence="6 7">
    <name type="scientific">Glycocaulis albus</name>
    <dbReference type="NCBI Taxonomy" id="1382801"/>
    <lineage>
        <taxon>Bacteria</taxon>
        <taxon>Pseudomonadati</taxon>
        <taxon>Pseudomonadota</taxon>
        <taxon>Alphaproteobacteria</taxon>
        <taxon>Maricaulales</taxon>
        <taxon>Maricaulaceae</taxon>
        <taxon>Glycocaulis</taxon>
    </lineage>
</organism>
<keyword evidence="3" id="KW-0865">Zymogen</keyword>
<gene>
    <name evidence="6" type="ORF">GCM10007420_03530</name>
</gene>
<proteinExistence type="inferred from homology"/>
<dbReference type="PIRSF" id="PIRSF001227">
    <property type="entry name" value="Pen_acylase"/>
    <property type="match status" value="1"/>
</dbReference>
<dbReference type="Gene3D" id="2.30.120.10">
    <property type="match status" value="1"/>
</dbReference>
<dbReference type="CDD" id="cd03747">
    <property type="entry name" value="Ntn_PGA_like"/>
    <property type="match status" value="1"/>
</dbReference>
<dbReference type="PANTHER" id="PTHR34218:SF4">
    <property type="entry name" value="ACYL-HOMOSERINE LACTONE ACYLASE QUIP"/>
    <property type="match status" value="1"/>
</dbReference>
<dbReference type="RefSeq" id="WP_188450825.1">
    <property type="nucleotide sequence ID" value="NZ_BMFS01000001.1"/>
</dbReference>
<evidence type="ECO:0000256" key="1">
    <source>
        <dbReference type="ARBA" id="ARBA00006586"/>
    </source>
</evidence>
<dbReference type="SUPFAM" id="SSF56235">
    <property type="entry name" value="N-terminal nucleophile aminohydrolases (Ntn hydrolases)"/>
    <property type="match status" value="1"/>
</dbReference>
<protein>
    <submittedName>
        <fullName evidence="6">Penicillin acylase</fullName>
    </submittedName>
</protein>
<comment type="similarity">
    <text evidence="1">Belongs to the peptidase S45 family.</text>
</comment>
<dbReference type="InterPro" id="IPR002692">
    <property type="entry name" value="S45"/>
</dbReference>
<evidence type="ECO:0000256" key="3">
    <source>
        <dbReference type="ARBA" id="ARBA00023145"/>
    </source>
</evidence>
<keyword evidence="2" id="KW-0378">Hydrolase</keyword>
<dbReference type="InterPro" id="IPR029055">
    <property type="entry name" value="Ntn_hydrolases_N"/>
</dbReference>
<dbReference type="InterPro" id="IPR023343">
    <property type="entry name" value="Penicillin_amidase_dom1"/>
</dbReference>
<evidence type="ECO:0000313" key="7">
    <source>
        <dbReference type="Proteomes" id="UP000648722"/>
    </source>
</evidence>
<keyword evidence="5" id="KW-0472">Membrane</keyword>
<evidence type="ECO:0000256" key="5">
    <source>
        <dbReference type="SAM" id="Phobius"/>
    </source>
</evidence>
<feature type="transmembrane region" description="Helical" evidence="5">
    <location>
        <begin position="9"/>
        <end position="29"/>
    </location>
</feature>
<accession>A0ABQ1XDP6</accession>
<dbReference type="PANTHER" id="PTHR34218">
    <property type="entry name" value="PEPTIDASE S45 PENICILLIN AMIDASE"/>
    <property type="match status" value="1"/>
</dbReference>
<evidence type="ECO:0000256" key="4">
    <source>
        <dbReference type="SAM" id="MobiDB-lite"/>
    </source>
</evidence>
<keyword evidence="5" id="KW-0812">Transmembrane</keyword>
<dbReference type="EMBL" id="BMFS01000001">
    <property type="protein sequence ID" value="GGG91528.1"/>
    <property type="molecule type" value="Genomic_DNA"/>
</dbReference>
<sequence length="769" mass="83949">MVKWIVRGVIGVAALVLILVLAVTGWAGWRFVGSQPRLEGEIRLEGVTAPVNVVRDQYGVAHIFGETDADIYFALGYTHAAERFFQMDLYRRTAQGRLSELFGERALRADIRARTLGFPEAARHALANLSDEARLAIEAYVSGVNARLEQGNPAPEYLFLRTRPEPWTLADSASVVIVLADDLAAGEGEDRERARASQVLDGLMLEQFLSAFPDWAPTTLKDDDINAAFGAIRRESLPPPPGTQPDNEPGSNAWVVSGNRTETGAPLLANDPHLGLSAPSIWYFTRLNLSFGPVLGASLPGTPFITLGRNAHGAWGFTNTGFKVIDLFERDPETVQLNTRIETIEVRGQRDPFELTVRETAEGPVLDPQWFDLTGFDSEALVVRRSTVSDPDNRVADATFSIMRSTGWQEFVEAGRGWTAPMQNMHYAGVDGTIGYTTAGLLPIRDEDGEWTGFVPFEELPRIANPAGGSIASGNNLPAGAAYPYPLPGRYAVHRAVRIEEMLAERRRHSLEGFMTMQMDVTSALAQAILPALLAAQPESELGLQALARLEGWNASLDADGPEGLILSAWLRVLTESVWADELGSMARYFRGPRPVFVQEVLTGDASSWCNNVTTTPVETCPVIAGLALDTAMAELARTNGSDISSWRWGDHAQGYFAHPMDSLPLLGDMFGVRVPVGGDGTTVNVANFSYAGEGFDIVHAASLRAVYDLADLNNSRFIHGPGQSGHPLSPHYRDLAALWSRGEYFQIRDDWTPESAPQGSRRLTLRPN</sequence>
<keyword evidence="5" id="KW-1133">Transmembrane helix</keyword>
<reference evidence="7" key="1">
    <citation type="journal article" date="2019" name="Int. J. Syst. Evol. Microbiol.">
        <title>The Global Catalogue of Microorganisms (GCM) 10K type strain sequencing project: providing services to taxonomists for standard genome sequencing and annotation.</title>
        <authorList>
            <consortium name="The Broad Institute Genomics Platform"/>
            <consortium name="The Broad Institute Genome Sequencing Center for Infectious Disease"/>
            <person name="Wu L."/>
            <person name="Ma J."/>
        </authorList>
    </citation>
    <scope>NUCLEOTIDE SEQUENCE [LARGE SCALE GENOMIC DNA]</scope>
    <source>
        <strain evidence="7">CGMCC 1.12766</strain>
    </source>
</reference>
<evidence type="ECO:0000313" key="6">
    <source>
        <dbReference type="EMBL" id="GGG91528.1"/>
    </source>
</evidence>
<dbReference type="Proteomes" id="UP000648722">
    <property type="component" value="Unassembled WGS sequence"/>
</dbReference>
<name>A0ABQ1XDP6_9PROT</name>
<evidence type="ECO:0000256" key="2">
    <source>
        <dbReference type="ARBA" id="ARBA00022801"/>
    </source>
</evidence>
<feature type="region of interest" description="Disordered" evidence="4">
    <location>
        <begin position="233"/>
        <end position="253"/>
    </location>
</feature>